<dbReference type="EMBL" id="KI925454">
    <property type="protein sequence ID" value="ETW86799.1"/>
    <property type="molecule type" value="Genomic_DNA"/>
</dbReference>
<organism evidence="1 2">
    <name type="scientific">Heterobasidion irregulare (strain TC 32-1)</name>
    <dbReference type="NCBI Taxonomy" id="747525"/>
    <lineage>
        <taxon>Eukaryota</taxon>
        <taxon>Fungi</taxon>
        <taxon>Dikarya</taxon>
        <taxon>Basidiomycota</taxon>
        <taxon>Agaricomycotina</taxon>
        <taxon>Agaricomycetes</taxon>
        <taxon>Russulales</taxon>
        <taxon>Bondarzewiaceae</taxon>
        <taxon>Heterobasidion</taxon>
        <taxon>Heterobasidion annosum species complex</taxon>
    </lineage>
</organism>
<dbReference type="Gene3D" id="3.40.50.150">
    <property type="entry name" value="Vaccinia Virus protein VP39"/>
    <property type="match status" value="1"/>
</dbReference>
<protein>
    <recommendedName>
        <fullName evidence="3">Methyltransferase domain-containing protein</fullName>
    </recommendedName>
</protein>
<evidence type="ECO:0000313" key="2">
    <source>
        <dbReference type="Proteomes" id="UP000030671"/>
    </source>
</evidence>
<dbReference type="PANTHER" id="PTHR43591:SF24">
    <property type="entry name" value="2-METHOXY-6-POLYPRENYL-1,4-BENZOQUINOL METHYLASE, MITOCHONDRIAL"/>
    <property type="match status" value="1"/>
</dbReference>
<reference evidence="1 2" key="1">
    <citation type="journal article" date="2012" name="New Phytol.">
        <title>Insight into trade-off between wood decay and parasitism from the genome of a fungal forest pathogen.</title>
        <authorList>
            <person name="Olson A."/>
            <person name="Aerts A."/>
            <person name="Asiegbu F."/>
            <person name="Belbahri L."/>
            <person name="Bouzid O."/>
            <person name="Broberg A."/>
            <person name="Canback B."/>
            <person name="Coutinho P.M."/>
            <person name="Cullen D."/>
            <person name="Dalman K."/>
            <person name="Deflorio G."/>
            <person name="van Diepen L.T."/>
            <person name="Dunand C."/>
            <person name="Duplessis S."/>
            <person name="Durling M."/>
            <person name="Gonthier P."/>
            <person name="Grimwood J."/>
            <person name="Fossdal C.G."/>
            <person name="Hansson D."/>
            <person name="Henrissat B."/>
            <person name="Hietala A."/>
            <person name="Himmelstrand K."/>
            <person name="Hoffmeister D."/>
            <person name="Hogberg N."/>
            <person name="James T.Y."/>
            <person name="Karlsson M."/>
            <person name="Kohler A."/>
            <person name="Kues U."/>
            <person name="Lee Y.H."/>
            <person name="Lin Y.C."/>
            <person name="Lind M."/>
            <person name="Lindquist E."/>
            <person name="Lombard V."/>
            <person name="Lucas S."/>
            <person name="Lunden K."/>
            <person name="Morin E."/>
            <person name="Murat C."/>
            <person name="Park J."/>
            <person name="Raffaello T."/>
            <person name="Rouze P."/>
            <person name="Salamov A."/>
            <person name="Schmutz J."/>
            <person name="Solheim H."/>
            <person name="Stahlberg J."/>
            <person name="Velez H."/>
            <person name="de Vries R.P."/>
            <person name="Wiebenga A."/>
            <person name="Woodward S."/>
            <person name="Yakovlev I."/>
            <person name="Garbelotto M."/>
            <person name="Martin F."/>
            <person name="Grigoriev I.V."/>
            <person name="Stenlid J."/>
        </authorList>
    </citation>
    <scope>NUCLEOTIDE SEQUENCE [LARGE SCALE GENOMIC DNA]</scope>
    <source>
        <strain evidence="1 2">TC 32-1</strain>
    </source>
</reference>
<dbReference type="eggNOG" id="ENOG502S6PS">
    <property type="taxonomic scope" value="Eukaryota"/>
</dbReference>
<sequence>MRSASPAPSQYSVTSSIRAQSYRLEFGRGLNNYSDVYQLPADDEELERLDMQHVMFKVVMGKYPPPLVEILSEVIPGEPKACLDLGCGSGSWIMDVARDFPNCQAVAVDLVPMQAEDMPPNCRSEVDDINLGMQHFYGDFDVVHTRLVSSGVRDYRAFIDEIARVLRPKGLVEIVEFDFRCYDNDHKPILSIPDAMEPPWLPRWFNLSNMAVRQRGGTPDASNMLYAWFRQHPAFEDIVYREVWLPTSAFYQKGHKDFYAGTVMQKDIQAFLKSGRPLLLGSGLPEAYVDEVTQLAHDEVEAAQTVTFCRVESVYARKREAF</sequence>
<dbReference type="GeneID" id="20667442"/>
<proteinExistence type="predicted"/>
<gene>
    <name evidence="1" type="ORF">HETIRDRAFT_153621</name>
</gene>
<dbReference type="SUPFAM" id="SSF53335">
    <property type="entry name" value="S-adenosyl-L-methionine-dependent methyltransferases"/>
    <property type="match status" value="1"/>
</dbReference>
<accession>W4KM84</accession>
<dbReference type="Proteomes" id="UP000030671">
    <property type="component" value="Unassembled WGS sequence"/>
</dbReference>
<dbReference type="STRING" id="747525.W4KM84"/>
<dbReference type="AlphaFoldDB" id="W4KM84"/>
<dbReference type="CDD" id="cd02440">
    <property type="entry name" value="AdoMet_MTases"/>
    <property type="match status" value="1"/>
</dbReference>
<dbReference type="PANTHER" id="PTHR43591">
    <property type="entry name" value="METHYLTRANSFERASE"/>
    <property type="match status" value="1"/>
</dbReference>
<evidence type="ECO:0008006" key="3">
    <source>
        <dbReference type="Google" id="ProtNLM"/>
    </source>
</evidence>
<dbReference type="OrthoDB" id="2013972at2759"/>
<name>W4KM84_HETIT</name>
<dbReference type="RefSeq" id="XP_009540783.1">
    <property type="nucleotide sequence ID" value="XM_009542488.1"/>
</dbReference>
<dbReference type="GO" id="GO:0008168">
    <property type="term" value="F:methyltransferase activity"/>
    <property type="evidence" value="ECO:0007669"/>
    <property type="project" value="TreeGrafter"/>
</dbReference>
<dbReference type="InterPro" id="IPR029063">
    <property type="entry name" value="SAM-dependent_MTases_sf"/>
</dbReference>
<evidence type="ECO:0000313" key="1">
    <source>
        <dbReference type="EMBL" id="ETW86799.1"/>
    </source>
</evidence>
<dbReference type="Pfam" id="PF13489">
    <property type="entry name" value="Methyltransf_23"/>
    <property type="match status" value="1"/>
</dbReference>
<keyword evidence="2" id="KW-1185">Reference proteome</keyword>
<dbReference type="InParanoid" id="W4KM84"/>
<dbReference type="HOGENOM" id="CLU_010595_5_2_1"/>
<dbReference type="KEGG" id="hir:HETIRDRAFT_153621"/>